<dbReference type="GO" id="GO:0015171">
    <property type="term" value="F:amino acid transmembrane transporter activity"/>
    <property type="evidence" value="ECO:0007669"/>
    <property type="project" value="TreeGrafter"/>
</dbReference>
<evidence type="ECO:0000256" key="5">
    <source>
        <dbReference type="ARBA" id="ARBA00023136"/>
    </source>
</evidence>
<evidence type="ECO:0000313" key="8">
    <source>
        <dbReference type="Proteomes" id="UP000185753"/>
    </source>
</evidence>
<keyword evidence="8" id="KW-1185">Reference proteome</keyword>
<proteinExistence type="predicted"/>
<reference evidence="8" key="1">
    <citation type="submission" date="2016-06" db="EMBL/GenBank/DDBJ databases">
        <authorList>
            <person name="Radolfova-Krizova L."/>
            <person name="Nemec A."/>
        </authorList>
    </citation>
    <scope>NUCLEOTIDE SEQUENCE [LARGE SCALE GENOMIC DNA]</scope>
    <source>
        <strain evidence="8">ANC 4275</strain>
    </source>
</reference>
<comment type="subcellular location">
    <subcellularLocation>
        <location evidence="1">Cell membrane</location>
        <topology evidence="1">Multi-pass membrane protein</topology>
    </subcellularLocation>
</comment>
<keyword evidence="2" id="KW-1003">Cell membrane</keyword>
<feature type="transmembrane region" description="Helical" evidence="6">
    <location>
        <begin position="178"/>
        <end position="199"/>
    </location>
</feature>
<keyword evidence="4 6" id="KW-1133">Transmembrane helix</keyword>
<feature type="transmembrane region" description="Helical" evidence="6">
    <location>
        <begin position="36"/>
        <end position="56"/>
    </location>
</feature>
<keyword evidence="5 6" id="KW-0472">Membrane</keyword>
<name>A0A1A7RBQ9_9GAMM</name>
<comment type="caution">
    <text evidence="7">The sequence shown here is derived from an EMBL/GenBank/DDBJ whole genome shotgun (WGS) entry which is preliminary data.</text>
</comment>
<dbReference type="PANTHER" id="PTHR30086:SF20">
    <property type="entry name" value="ARGININE EXPORTER PROTEIN ARGO-RELATED"/>
    <property type="match status" value="1"/>
</dbReference>
<evidence type="ECO:0000256" key="3">
    <source>
        <dbReference type="ARBA" id="ARBA00022692"/>
    </source>
</evidence>
<dbReference type="EMBL" id="LZDS01000026">
    <property type="protein sequence ID" value="OBX28137.1"/>
    <property type="molecule type" value="Genomic_DNA"/>
</dbReference>
<dbReference type="AlphaFoldDB" id="A0A1A7RBQ9"/>
<dbReference type="Pfam" id="PF01810">
    <property type="entry name" value="LysE"/>
    <property type="match status" value="1"/>
</dbReference>
<dbReference type="OrthoDB" id="5638726at2"/>
<dbReference type="InterPro" id="IPR001123">
    <property type="entry name" value="LeuE-type"/>
</dbReference>
<keyword evidence="3 6" id="KW-0812">Transmembrane</keyword>
<gene>
    <name evidence="7" type="ORF">A9J31_06120</name>
</gene>
<evidence type="ECO:0000256" key="4">
    <source>
        <dbReference type="ARBA" id="ARBA00022989"/>
    </source>
</evidence>
<organism evidence="7 8">
    <name type="scientific">Acinetobacter gandensis</name>
    <dbReference type="NCBI Taxonomy" id="1443941"/>
    <lineage>
        <taxon>Bacteria</taxon>
        <taxon>Pseudomonadati</taxon>
        <taxon>Pseudomonadota</taxon>
        <taxon>Gammaproteobacteria</taxon>
        <taxon>Moraxellales</taxon>
        <taxon>Moraxellaceae</taxon>
        <taxon>Acinetobacter</taxon>
    </lineage>
</organism>
<dbReference type="GO" id="GO:0005886">
    <property type="term" value="C:plasma membrane"/>
    <property type="evidence" value="ECO:0007669"/>
    <property type="project" value="UniProtKB-SubCell"/>
</dbReference>
<evidence type="ECO:0000256" key="2">
    <source>
        <dbReference type="ARBA" id="ARBA00022475"/>
    </source>
</evidence>
<feature type="transmembrane region" description="Helical" evidence="6">
    <location>
        <begin position="68"/>
        <end position="88"/>
    </location>
</feature>
<evidence type="ECO:0000313" key="7">
    <source>
        <dbReference type="EMBL" id="OBX28137.1"/>
    </source>
</evidence>
<evidence type="ECO:0000256" key="1">
    <source>
        <dbReference type="ARBA" id="ARBA00004651"/>
    </source>
</evidence>
<accession>A0A1A7RBQ9</accession>
<dbReference type="PANTHER" id="PTHR30086">
    <property type="entry name" value="ARGININE EXPORTER PROTEIN ARGO"/>
    <property type="match status" value="1"/>
</dbReference>
<protein>
    <submittedName>
        <fullName evidence="7">Amino acid transporter</fullName>
    </submittedName>
</protein>
<evidence type="ECO:0000256" key="6">
    <source>
        <dbReference type="SAM" id="Phobius"/>
    </source>
</evidence>
<dbReference type="RefSeq" id="WP_067765205.1">
    <property type="nucleotide sequence ID" value="NZ_JBOINS010000014.1"/>
</dbReference>
<feature type="transmembrane region" description="Helical" evidence="6">
    <location>
        <begin position="145"/>
        <end position="166"/>
    </location>
</feature>
<dbReference type="Proteomes" id="UP000185753">
    <property type="component" value="Unassembled WGS sequence"/>
</dbReference>
<sequence length="203" mass="22478">MFSTYFHGLALGLSLCVAIGPQNAFVLKQGLKCQHILWICLICTLSDAILIALGVLGFSGLIRSYPDLLTWAKYAGAAFLMFYGWQHFQHMRQGGQALNPEGQSEAHLGQIVLICLAFTWLNPHVYLDTIVLIGSVSTQYQTHSMAFAFGAMNASFVFFFALGYGARYLLPIFQHPRSWQILDGIIALMMWGIAISLLCSASF</sequence>